<dbReference type="EMBL" id="CP079216">
    <property type="protein sequence ID" value="QXT61995.1"/>
    <property type="molecule type" value="Genomic_DNA"/>
</dbReference>
<evidence type="ECO:0000256" key="3">
    <source>
        <dbReference type="ARBA" id="ARBA00022769"/>
    </source>
</evidence>
<comment type="subunit">
    <text evidence="6">Interacts with UvrB in an incision complex.</text>
</comment>
<evidence type="ECO:0000256" key="6">
    <source>
        <dbReference type="HAMAP-Rule" id="MF_00203"/>
    </source>
</evidence>
<evidence type="ECO:0000256" key="2">
    <source>
        <dbReference type="ARBA" id="ARBA00022763"/>
    </source>
</evidence>
<feature type="domain" description="UVR" evidence="7">
    <location>
        <begin position="208"/>
        <end position="243"/>
    </location>
</feature>
<evidence type="ECO:0000259" key="9">
    <source>
        <dbReference type="PROSITE" id="PS50165"/>
    </source>
</evidence>
<evidence type="ECO:0000256" key="5">
    <source>
        <dbReference type="ARBA" id="ARBA00023204"/>
    </source>
</evidence>
<dbReference type="PROSITE" id="PS50164">
    <property type="entry name" value="GIY_YIG"/>
    <property type="match status" value="1"/>
</dbReference>
<keyword evidence="10" id="KW-0378">Hydrolase</keyword>
<dbReference type="InterPro" id="IPR000305">
    <property type="entry name" value="GIY-YIG_endonuc"/>
</dbReference>
<dbReference type="RefSeq" id="WP_219080465.1">
    <property type="nucleotide sequence ID" value="NZ_CP079216.1"/>
</dbReference>
<dbReference type="Pfam" id="PF02151">
    <property type="entry name" value="UVR"/>
    <property type="match status" value="1"/>
</dbReference>
<keyword evidence="1 6" id="KW-0963">Cytoplasm</keyword>
<sequence length="639" mass="70721">MADPATYRPAPGTIPTDPGVYRFFDAFGNVIYVGKAKNLRQRLNSYFADPAGLHFRTQTMVRTASKVEWIVVANELEALQLEYTWIQQFDPRFNVKYRDDKSYPWLAVTMADEFPRVFVGRGAKKRGTRYFGPFGQAWAIRETVDLLLRVFPMRSCTQGVFNRARSSGRACLLGDIGKCSAPCVGRVSPEEHRGIAEDFCSFMGGNTGGIIGRIEREMYQASADLNFEKAAVLRDSLSALKRVQEKNSVVLKEGVRADVVGFADDGRQVAVQVFHVVDGRILGERGWIADRADDTPITELLEAFLRQLYAEDQEIPPKIYSSVEAEPELEALLTVRRGANVAITVPLRGAKRALLDTAVRNAEENLAQAKLKRSTDLDARNTALTEIAEAVGLTEPPLRIECYDISHTMGTEVVGSMVVFEDGMPKKSQYRRFIIKTFEGSNDVAAMDEVLSRRLRRLLDERNSDVHVDATTGEAAKFAYAPALIVVDGGLPQVNAANAVLERFGLDSEIALVGLAKRLEEVWLPGEEYPVIMPRASEGLYMLQRLRDEAHRFAITHHRSRRAKHVVESVLDDVPGLGELRRKALLTYFGSLRKLRQASEAEIAEVPGFGPTLAAAVKAAVADTGGEAINLTTGEVTEV</sequence>
<keyword evidence="5 6" id="KW-0234">DNA repair</keyword>
<dbReference type="NCBIfam" id="TIGR00194">
    <property type="entry name" value="uvrC"/>
    <property type="match status" value="1"/>
</dbReference>
<feature type="domain" description="UvrC family homology region profile" evidence="9">
    <location>
        <begin position="259"/>
        <end position="501"/>
    </location>
</feature>
<evidence type="ECO:0000313" key="10">
    <source>
        <dbReference type="EMBL" id="QXT61995.1"/>
    </source>
</evidence>
<accession>A0ABX8SHS5</accession>
<keyword evidence="11" id="KW-1185">Reference proteome</keyword>
<proteinExistence type="inferred from homology"/>
<evidence type="ECO:0000256" key="4">
    <source>
        <dbReference type="ARBA" id="ARBA00022881"/>
    </source>
</evidence>
<gene>
    <name evidence="6 10" type="primary">uvrC</name>
    <name evidence="10" type="ORF">KDB89_09385</name>
</gene>
<dbReference type="PROSITE" id="PS50165">
    <property type="entry name" value="UVRC"/>
    <property type="match status" value="1"/>
</dbReference>
<dbReference type="GO" id="GO:0016787">
    <property type="term" value="F:hydrolase activity"/>
    <property type="evidence" value="ECO:0007669"/>
    <property type="project" value="UniProtKB-KW"/>
</dbReference>
<dbReference type="InterPro" id="IPR050066">
    <property type="entry name" value="UvrABC_protein_C"/>
</dbReference>
<evidence type="ECO:0000256" key="1">
    <source>
        <dbReference type="ARBA" id="ARBA00022490"/>
    </source>
</evidence>
<keyword evidence="6" id="KW-0742">SOS response</keyword>
<keyword evidence="3 6" id="KW-0228">DNA excision</keyword>
<dbReference type="HAMAP" id="MF_00203">
    <property type="entry name" value="UvrC"/>
    <property type="match status" value="1"/>
</dbReference>
<dbReference type="SMART" id="SM00465">
    <property type="entry name" value="GIYc"/>
    <property type="match status" value="1"/>
</dbReference>
<dbReference type="NCBIfam" id="NF001824">
    <property type="entry name" value="PRK00558.1-5"/>
    <property type="match status" value="1"/>
</dbReference>
<keyword evidence="2 6" id="KW-0227">DNA damage</keyword>
<dbReference type="Pfam" id="PF14520">
    <property type="entry name" value="HHH_5"/>
    <property type="match status" value="1"/>
</dbReference>
<dbReference type="InterPro" id="IPR047296">
    <property type="entry name" value="GIY-YIG_UvrC_Cho"/>
</dbReference>
<dbReference type="PANTHER" id="PTHR30562:SF1">
    <property type="entry name" value="UVRABC SYSTEM PROTEIN C"/>
    <property type="match status" value="1"/>
</dbReference>
<organism evidence="10 11">
    <name type="scientific">Tessaracoccus palaemonis</name>
    <dbReference type="NCBI Taxonomy" id="2829499"/>
    <lineage>
        <taxon>Bacteria</taxon>
        <taxon>Bacillati</taxon>
        <taxon>Actinomycetota</taxon>
        <taxon>Actinomycetes</taxon>
        <taxon>Propionibacteriales</taxon>
        <taxon>Propionibacteriaceae</taxon>
        <taxon>Tessaracoccus</taxon>
    </lineage>
</organism>
<dbReference type="Pfam" id="PF08459">
    <property type="entry name" value="UvrC_RNaseH_dom"/>
    <property type="match status" value="1"/>
</dbReference>
<dbReference type="Proteomes" id="UP000824504">
    <property type="component" value="Chromosome"/>
</dbReference>
<reference evidence="10 11" key="1">
    <citation type="submission" date="2021-07" db="EMBL/GenBank/DDBJ databases">
        <title>complete genome sequencing of Tessaracoccus sp.J1M15.</title>
        <authorList>
            <person name="Bae J.-W."/>
            <person name="Kim D.-y."/>
        </authorList>
    </citation>
    <scope>NUCLEOTIDE SEQUENCE [LARGE SCALE GENOMIC DNA]</scope>
    <source>
        <strain evidence="10 11">J1M15</strain>
    </source>
</reference>
<feature type="domain" description="GIY-YIG" evidence="8">
    <location>
        <begin position="16"/>
        <end position="95"/>
    </location>
</feature>
<dbReference type="PROSITE" id="PS50151">
    <property type="entry name" value="UVR"/>
    <property type="match status" value="1"/>
</dbReference>
<dbReference type="InterPro" id="IPR004791">
    <property type="entry name" value="UvrC"/>
</dbReference>
<evidence type="ECO:0000259" key="8">
    <source>
        <dbReference type="PROSITE" id="PS50164"/>
    </source>
</evidence>
<dbReference type="Pfam" id="PF22920">
    <property type="entry name" value="UvrC_RNaseH"/>
    <property type="match status" value="1"/>
</dbReference>
<dbReference type="Pfam" id="PF01541">
    <property type="entry name" value="GIY-YIG"/>
    <property type="match status" value="1"/>
</dbReference>
<protein>
    <recommendedName>
        <fullName evidence="6">UvrABC system protein C</fullName>
        <shortName evidence="6">Protein UvrC</shortName>
    </recommendedName>
    <alternativeName>
        <fullName evidence="6">Excinuclease ABC subunit C</fullName>
    </alternativeName>
</protein>
<comment type="subcellular location">
    <subcellularLocation>
        <location evidence="6">Cytoplasm</location>
    </subcellularLocation>
</comment>
<dbReference type="CDD" id="cd10434">
    <property type="entry name" value="GIY-YIG_UvrC_Cho"/>
    <property type="match status" value="1"/>
</dbReference>
<dbReference type="InterPro" id="IPR001943">
    <property type="entry name" value="UVR_dom"/>
</dbReference>
<name>A0ABX8SHS5_9ACTN</name>
<comment type="function">
    <text evidence="6">The UvrABC repair system catalyzes the recognition and processing of DNA lesions. UvrC both incises the 5' and 3' sides of the lesion. The N-terminal half is responsible for the 3' incision and the C-terminal half is responsible for the 5' incision.</text>
</comment>
<evidence type="ECO:0000259" key="7">
    <source>
        <dbReference type="PROSITE" id="PS50151"/>
    </source>
</evidence>
<comment type="similarity">
    <text evidence="6">Belongs to the UvrC family.</text>
</comment>
<evidence type="ECO:0000313" key="11">
    <source>
        <dbReference type="Proteomes" id="UP000824504"/>
    </source>
</evidence>
<keyword evidence="4 6" id="KW-0267">Excision nuclease</keyword>
<dbReference type="PANTHER" id="PTHR30562">
    <property type="entry name" value="UVRC/OXIDOREDUCTASE"/>
    <property type="match status" value="1"/>
</dbReference>
<dbReference type="InterPro" id="IPR001162">
    <property type="entry name" value="UvrC_RNase_H_dom"/>
</dbReference>